<reference evidence="1" key="1">
    <citation type="submission" date="2022-06" db="EMBL/GenBank/DDBJ databases">
        <title>Nostosin G and Spiroidesin B from the Cyanobacterium Dolichospermum sp. NIES-1697.</title>
        <authorList>
            <person name="Phan C.-S."/>
            <person name="Mehjabin J.J."/>
            <person name="Anas A.R.J."/>
            <person name="Hayasaka M."/>
            <person name="Onoki R."/>
            <person name="Wang J."/>
            <person name="Umezawa T."/>
            <person name="Washio K."/>
            <person name="Morikawa M."/>
            <person name="Okino T."/>
        </authorList>
    </citation>
    <scope>NUCLEOTIDE SEQUENCE</scope>
    <source>
        <strain evidence="1">NIES-1697</strain>
    </source>
</reference>
<sequence length="491" mass="55220">MLDTYIDISKLVPKTGNYQIATGSAVRDLTLLEIASQYETQVSRKMIALTQNKLGKRFGTTELVLQTTKVDGEGVFIYFERSKNVCFCFNAPSGRVRINFPALDALEGVLRQSTVQKGLFRAELYLQEQIHDRRATIGDVLRISFSEDAGAIDKLKLAMLDVIMLDGKDLRANQSQFEQTWNLLGELFGSDPTAPYHRPSGAIVPEDQLLRLFAEKIAAGEEGMVIRRLQRAETYKIKPRLSLDAVVIGYVAGEFEGMYGVTSLLVAMNYPKTDDSKTYWQTLVRIGSGLSDEQRLQFLNLFSAIHVENPLTMTDSDGRTIQFVKPEYVVELSGEDLLTIVPGSNRPNLTQLMAWDGSDYQFLGLYPCPRPTFATFTQLRLDKQVQNGGARLEQIINSPQLPQLQAIAPTETKILRREVYTKGTDMVRKLVVVENSGEQTIPYLVYWTDFSSKRKEPLKVSVSYALSSTRAQELAEQLITENIVRGWKSVN</sequence>
<organism evidence="1 2">
    <name type="scientific">Dolichospermum heterosporum TAC447</name>
    <dbReference type="NCBI Taxonomy" id="747523"/>
    <lineage>
        <taxon>Bacteria</taxon>
        <taxon>Bacillati</taxon>
        <taxon>Cyanobacteriota</taxon>
        <taxon>Cyanophyceae</taxon>
        <taxon>Nostocales</taxon>
        <taxon>Aphanizomenonaceae</taxon>
        <taxon>Dolichospermum</taxon>
        <taxon>Dolichospermum heterosporum</taxon>
    </lineage>
</organism>
<dbReference type="Gene3D" id="3.30.470.30">
    <property type="entry name" value="DNA ligase/mRNA capping enzyme"/>
    <property type="match status" value="1"/>
</dbReference>
<dbReference type="RefSeq" id="WP_257121602.1">
    <property type="nucleotide sequence ID" value="NZ_CP099464.1"/>
</dbReference>
<protein>
    <recommendedName>
        <fullName evidence="3">DNA ligase (ATP)</fullName>
    </recommendedName>
</protein>
<dbReference type="SUPFAM" id="SSF56091">
    <property type="entry name" value="DNA ligase/mRNA capping enzyme, catalytic domain"/>
    <property type="match status" value="1"/>
</dbReference>
<dbReference type="Proteomes" id="UP001057561">
    <property type="component" value="Chromosome"/>
</dbReference>
<dbReference type="EMBL" id="CP099464">
    <property type="protein sequence ID" value="UUO16357.1"/>
    <property type="molecule type" value="Genomic_DNA"/>
</dbReference>
<dbReference type="InterPro" id="IPR012340">
    <property type="entry name" value="NA-bd_OB-fold"/>
</dbReference>
<dbReference type="SUPFAM" id="SSF50249">
    <property type="entry name" value="Nucleic acid-binding proteins"/>
    <property type="match status" value="1"/>
</dbReference>
<evidence type="ECO:0000313" key="1">
    <source>
        <dbReference type="EMBL" id="UUO16357.1"/>
    </source>
</evidence>
<accession>A0ABY5LWK5</accession>
<gene>
    <name evidence="1" type="ORF">NG743_04725</name>
</gene>
<proteinExistence type="predicted"/>
<evidence type="ECO:0008006" key="3">
    <source>
        <dbReference type="Google" id="ProtNLM"/>
    </source>
</evidence>
<keyword evidence="2" id="KW-1185">Reference proteome</keyword>
<evidence type="ECO:0000313" key="2">
    <source>
        <dbReference type="Proteomes" id="UP001057561"/>
    </source>
</evidence>
<name>A0ABY5LWK5_9CYAN</name>
<dbReference type="Gene3D" id="2.40.50.140">
    <property type="entry name" value="Nucleic acid-binding proteins"/>
    <property type="match status" value="1"/>
</dbReference>